<dbReference type="EMBL" id="VFPO01000001">
    <property type="protein sequence ID" value="TQM69866.1"/>
    <property type="molecule type" value="Genomic_DNA"/>
</dbReference>
<proteinExistence type="predicted"/>
<dbReference type="Pfam" id="PF02861">
    <property type="entry name" value="Clp_N"/>
    <property type="match status" value="2"/>
</dbReference>
<organism evidence="3 4">
    <name type="scientific">Actinomadura hallensis</name>
    <dbReference type="NCBI Taxonomy" id="337895"/>
    <lineage>
        <taxon>Bacteria</taxon>
        <taxon>Bacillati</taxon>
        <taxon>Actinomycetota</taxon>
        <taxon>Actinomycetes</taxon>
        <taxon>Streptosporangiales</taxon>
        <taxon>Thermomonosporaceae</taxon>
        <taxon>Actinomadura</taxon>
    </lineage>
</organism>
<evidence type="ECO:0000259" key="2">
    <source>
        <dbReference type="PROSITE" id="PS51903"/>
    </source>
</evidence>
<dbReference type="InterPro" id="IPR036628">
    <property type="entry name" value="Clp_N_dom_sf"/>
</dbReference>
<dbReference type="InterPro" id="IPR004176">
    <property type="entry name" value="Clp_R_N"/>
</dbReference>
<evidence type="ECO:0000313" key="3">
    <source>
        <dbReference type="EMBL" id="TQM69866.1"/>
    </source>
</evidence>
<feature type="domain" description="Clp R" evidence="2">
    <location>
        <begin position="2"/>
        <end position="182"/>
    </location>
</feature>
<evidence type="ECO:0000256" key="1">
    <source>
        <dbReference type="PROSITE-ProRule" id="PRU01251"/>
    </source>
</evidence>
<evidence type="ECO:0000313" key="4">
    <source>
        <dbReference type="Proteomes" id="UP000316706"/>
    </source>
</evidence>
<accession>A0A543IH10</accession>
<reference evidence="3 4" key="1">
    <citation type="submission" date="2019-06" db="EMBL/GenBank/DDBJ databases">
        <title>Sequencing the genomes of 1000 actinobacteria strains.</title>
        <authorList>
            <person name="Klenk H.-P."/>
        </authorList>
    </citation>
    <scope>NUCLEOTIDE SEQUENCE [LARGE SCALE GENOMIC DNA]</scope>
    <source>
        <strain evidence="3 4">DSM 45043</strain>
    </source>
</reference>
<keyword evidence="1" id="KW-0677">Repeat</keyword>
<dbReference type="Gene3D" id="1.10.1780.10">
    <property type="entry name" value="Clp, N-terminal domain"/>
    <property type="match status" value="2"/>
</dbReference>
<dbReference type="AlphaFoldDB" id="A0A543IH10"/>
<dbReference type="PROSITE" id="PS51903">
    <property type="entry name" value="CLP_R"/>
    <property type="match status" value="1"/>
</dbReference>
<gene>
    <name evidence="3" type="ORF">FHX41_3582</name>
</gene>
<keyword evidence="4" id="KW-1185">Reference proteome</keyword>
<dbReference type="RefSeq" id="WP_141970327.1">
    <property type="nucleotide sequence ID" value="NZ_VFPO01000001.1"/>
</dbReference>
<dbReference type="Proteomes" id="UP000316706">
    <property type="component" value="Unassembled WGS sequence"/>
</dbReference>
<dbReference type="SUPFAM" id="SSF81923">
    <property type="entry name" value="Double Clp-N motif"/>
    <property type="match status" value="2"/>
</dbReference>
<name>A0A543IH10_9ACTN</name>
<comment type="caution">
    <text evidence="3">The sequence shown here is derived from an EMBL/GenBank/DDBJ whole genome shotgun (WGS) entry which is preliminary data.</text>
</comment>
<sequence length="185" mass="19789">MFERFTTDARAAVTGAQTEARDLGDHHIGTGHVLLAIVRGGGAVARVLHEQGLDADDLRTRLARFNAAGGDALDADALKSIGIDLDAVREAAEEAFGEGALDVPAGKLPRLRRGHIPFTPEAKKALELSLRHAIRLRQKEIRSGHLVLGMLHDDTTVAARLTAGTGVRVSDLRDRVERLLTSDAA</sequence>
<protein>
    <submittedName>
        <fullName evidence="3">ClpA/ClpB-like protein</fullName>
    </submittedName>
</protein>
<dbReference type="OrthoDB" id="3628183at2"/>